<dbReference type="RefSeq" id="WP_055655309.1">
    <property type="nucleotide sequence ID" value="NZ_CABIXC010000005.1"/>
</dbReference>
<protein>
    <submittedName>
        <fullName evidence="2">N-acetyltransferase GCN5</fullName>
    </submittedName>
</protein>
<reference evidence="2 3" key="1">
    <citation type="submission" date="2015-09" db="EMBL/GenBank/DDBJ databases">
        <authorList>
            <consortium name="Pathogen Informatics"/>
        </authorList>
    </citation>
    <scope>NUCLEOTIDE SEQUENCE [LARGE SCALE GENOMIC DNA]</scope>
    <source>
        <strain evidence="2 3">2789STDY5608850</strain>
    </source>
</reference>
<accession>A0A174E011</accession>
<evidence type="ECO:0000313" key="3">
    <source>
        <dbReference type="Proteomes" id="UP000095651"/>
    </source>
</evidence>
<gene>
    <name evidence="2" type="ORF">ERS852407_02384</name>
</gene>
<dbReference type="Pfam" id="PF00583">
    <property type="entry name" value="Acetyltransf_1"/>
    <property type="match status" value="1"/>
</dbReference>
<dbReference type="InterPro" id="IPR000182">
    <property type="entry name" value="GNAT_dom"/>
</dbReference>
<dbReference type="InterPro" id="IPR016181">
    <property type="entry name" value="Acyl_CoA_acyltransferase"/>
</dbReference>
<proteinExistence type="predicted"/>
<keyword evidence="2" id="KW-0808">Transferase</keyword>
<dbReference type="Gene3D" id="3.40.630.30">
    <property type="match status" value="2"/>
</dbReference>
<feature type="domain" description="N-acetyltransferase" evidence="1">
    <location>
        <begin position="112"/>
        <end position="253"/>
    </location>
</feature>
<dbReference type="SUPFAM" id="SSF55729">
    <property type="entry name" value="Acyl-CoA N-acyltransferases (Nat)"/>
    <property type="match status" value="1"/>
</dbReference>
<dbReference type="GO" id="GO:0016747">
    <property type="term" value="F:acyltransferase activity, transferring groups other than amino-acyl groups"/>
    <property type="evidence" value="ECO:0007669"/>
    <property type="project" value="InterPro"/>
</dbReference>
<dbReference type="EMBL" id="CYZE01000005">
    <property type="protein sequence ID" value="CUO29625.1"/>
    <property type="molecule type" value="Genomic_DNA"/>
</dbReference>
<evidence type="ECO:0000313" key="2">
    <source>
        <dbReference type="EMBL" id="CUO29625.1"/>
    </source>
</evidence>
<dbReference type="AlphaFoldDB" id="A0A174E011"/>
<dbReference type="Proteomes" id="UP000095651">
    <property type="component" value="Unassembled WGS sequence"/>
</dbReference>
<sequence length="253" mass="28592">MKIIRTKQLDLHQLEDLHALETACRSHDQTSLTFPTEDGCLFFLLYDEETLLSAFSAIFNEFETCSCSAFTLPSCRRRGHFTRLLEELLKESGECDLLFLADDSCADAKHTLDAIGAELLNREHMMELRLPAPSPGLDSRAVKFSPALSPRDEDTLYTIRVNDQPAGSFHLIFQNETVYFYGFEIQEPLRNQGIGTRAAAALIEELNRSARPQPEDLPVSRVLLQVSGDNEPALALYRKLGFAFTETLSYYVY</sequence>
<evidence type="ECO:0000259" key="1">
    <source>
        <dbReference type="PROSITE" id="PS51186"/>
    </source>
</evidence>
<dbReference type="PROSITE" id="PS51186">
    <property type="entry name" value="GNAT"/>
    <property type="match status" value="1"/>
</dbReference>
<name>A0A174E011_9FIRM</name>
<organism evidence="2 3">
    <name type="scientific">Hungatella hathewayi</name>
    <dbReference type="NCBI Taxonomy" id="154046"/>
    <lineage>
        <taxon>Bacteria</taxon>
        <taxon>Bacillati</taxon>
        <taxon>Bacillota</taxon>
        <taxon>Clostridia</taxon>
        <taxon>Lachnospirales</taxon>
        <taxon>Lachnospiraceae</taxon>
        <taxon>Hungatella</taxon>
    </lineage>
</organism>